<protein>
    <recommendedName>
        <fullName evidence="3">Transposase</fullName>
    </recommendedName>
</protein>
<evidence type="ECO:0008006" key="3">
    <source>
        <dbReference type="Google" id="ProtNLM"/>
    </source>
</evidence>
<dbReference type="RefSeq" id="WP_009005799.1">
    <property type="nucleotide sequence ID" value="NZ_QVIA01000005.1"/>
</dbReference>
<dbReference type="NCBIfam" id="NF033819">
    <property type="entry name" value="IS66_TnpB"/>
    <property type="match status" value="1"/>
</dbReference>
<dbReference type="Pfam" id="PF05717">
    <property type="entry name" value="TnpB_IS66"/>
    <property type="match status" value="1"/>
</dbReference>
<gene>
    <name evidence="1" type="ORF">DWX41_05650</name>
</gene>
<dbReference type="PANTHER" id="PTHR36455">
    <property type="match status" value="1"/>
</dbReference>
<dbReference type="EMBL" id="QVIA01000005">
    <property type="protein sequence ID" value="RGC33660.1"/>
    <property type="molecule type" value="Genomic_DNA"/>
</dbReference>
<reference evidence="1 2" key="1">
    <citation type="submission" date="2018-08" db="EMBL/GenBank/DDBJ databases">
        <title>A genome reference for cultivated species of the human gut microbiota.</title>
        <authorList>
            <person name="Zou Y."/>
            <person name="Xue W."/>
            <person name="Luo G."/>
        </authorList>
    </citation>
    <scope>NUCLEOTIDE SEQUENCE [LARGE SCALE GENOMIC DNA]</scope>
    <source>
        <strain evidence="1 2">AF19-21</strain>
    </source>
</reference>
<dbReference type="Proteomes" id="UP000261111">
    <property type="component" value="Unassembled WGS sequence"/>
</dbReference>
<sequence>MLAEAAGVKRIILACGRTDLRKGIDGLAQLIGTKYDLNPFEKDVLFLFCGCRTDRIKGLLWEGTGFLLLYKRLEDGSFSWPRTPEEAAELTRDQYQMLMQGLNPIVPKIKEVHPKHVL</sequence>
<dbReference type="GeneID" id="93333448"/>
<dbReference type="InterPro" id="IPR008878">
    <property type="entry name" value="Transposase_IS66_Orf2"/>
</dbReference>
<proteinExistence type="predicted"/>
<organism evidence="1 2">
    <name type="scientific">Hungatella hathewayi</name>
    <dbReference type="NCBI Taxonomy" id="154046"/>
    <lineage>
        <taxon>Bacteria</taxon>
        <taxon>Bacillati</taxon>
        <taxon>Bacillota</taxon>
        <taxon>Clostridia</taxon>
        <taxon>Lachnospirales</taxon>
        <taxon>Lachnospiraceae</taxon>
        <taxon>Hungatella</taxon>
    </lineage>
</organism>
<name>A0A3E2WYW3_9FIRM</name>
<dbReference type="PANTHER" id="PTHR36455:SF1">
    <property type="entry name" value="BLR8292 PROTEIN"/>
    <property type="match status" value="1"/>
</dbReference>
<accession>A0A3E2WYW3</accession>
<evidence type="ECO:0000313" key="2">
    <source>
        <dbReference type="Proteomes" id="UP000261111"/>
    </source>
</evidence>
<dbReference type="AlphaFoldDB" id="A0A3E2WYW3"/>
<comment type="caution">
    <text evidence="1">The sequence shown here is derived from an EMBL/GenBank/DDBJ whole genome shotgun (WGS) entry which is preliminary data.</text>
</comment>
<evidence type="ECO:0000313" key="1">
    <source>
        <dbReference type="EMBL" id="RGC33660.1"/>
    </source>
</evidence>